<sequence>MARVGLSGARLAQAGAELADEAGFDRVTVSALARRFDVQVASLYSHVRNSDDLKTRIATVALSELADQAAAALAGRAGADALTAMANVYRTYAHEHPGRYAASRHNPIAVSSADYVAAGRRHSELWRAVLRGYNLGEPAQTDAVRLIGSVVHGYVTLELAGSFSYSAPDSADSWPRILDALDALLRTWS</sequence>
<evidence type="ECO:0000256" key="3">
    <source>
        <dbReference type="ARBA" id="ARBA00023163"/>
    </source>
</evidence>
<dbReference type="PROSITE" id="PS50977">
    <property type="entry name" value="HTH_TETR_2"/>
    <property type="match status" value="1"/>
</dbReference>
<dbReference type="EMBL" id="JAGINT010000001">
    <property type="protein sequence ID" value="MBP2352781.1"/>
    <property type="molecule type" value="Genomic_DNA"/>
</dbReference>
<dbReference type="InterPro" id="IPR036271">
    <property type="entry name" value="Tet_transcr_reg_TetR-rel_C_sf"/>
</dbReference>
<name>A0ABS4UMI2_9ACTN</name>
<gene>
    <name evidence="6" type="ORF">JOF29_003864</name>
</gene>
<evidence type="ECO:0000256" key="1">
    <source>
        <dbReference type="ARBA" id="ARBA00023015"/>
    </source>
</evidence>
<dbReference type="Proteomes" id="UP000755585">
    <property type="component" value="Unassembled WGS sequence"/>
</dbReference>
<feature type="domain" description="HTH tetR-type" evidence="5">
    <location>
        <begin position="5"/>
        <end position="65"/>
    </location>
</feature>
<evidence type="ECO:0000259" key="5">
    <source>
        <dbReference type="PROSITE" id="PS50977"/>
    </source>
</evidence>
<protein>
    <submittedName>
        <fullName evidence="6">AcrR family transcriptional regulator</fullName>
    </submittedName>
</protein>
<evidence type="ECO:0000313" key="7">
    <source>
        <dbReference type="Proteomes" id="UP000755585"/>
    </source>
</evidence>
<dbReference type="Gene3D" id="1.10.357.10">
    <property type="entry name" value="Tetracycline Repressor, domain 2"/>
    <property type="match status" value="1"/>
</dbReference>
<dbReference type="Pfam" id="PF00440">
    <property type="entry name" value="TetR_N"/>
    <property type="match status" value="1"/>
</dbReference>
<keyword evidence="2 4" id="KW-0238">DNA-binding</keyword>
<proteinExistence type="predicted"/>
<comment type="caution">
    <text evidence="6">The sequence shown here is derived from an EMBL/GenBank/DDBJ whole genome shotgun (WGS) entry which is preliminary data.</text>
</comment>
<dbReference type="SUPFAM" id="SSF48498">
    <property type="entry name" value="Tetracyclin repressor-like, C-terminal domain"/>
    <property type="match status" value="1"/>
</dbReference>
<evidence type="ECO:0000256" key="2">
    <source>
        <dbReference type="ARBA" id="ARBA00023125"/>
    </source>
</evidence>
<dbReference type="SUPFAM" id="SSF46689">
    <property type="entry name" value="Homeodomain-like"/>
    <property type="match status" value="1"/>
</dbReference>
<dbReference type="Pfam" id="PF13305">
    <property type="entry name" value="TetR_C_33"/>
    <property type="match status" value="1"/>
</dbReference>
<dbReference type="InterPro" id="IPR001647">
    <property type="entry name" value="HTH_TetR"/>
</dbReference>
<keyword evidence="3" id="KW-0804">Transcription</keyword>
<reference evidence="6 7" key="1">
    <citation type="submission" date="2021-03" db="EMBL/GenBank/DDBJ databases">
        <title>Sequencing the genomes of 1000 actinobacteria strains.</title>
        <authorList>
            <person name="Klenk H.-P."/>
        </authorList>
    </citation>
    <scope>NUCLEOTIDE SEQUENCE [LARGE SCALE GENOMIC DNA]</scope>
    <source>
        <strain evidence="6 7">DSM 18824</strain>
    </source>
</reference>
<feature type="DNA-binding region" description="H-T-H motif" evidence="4">
    <location>
        <begin position="28"/>
        <end position="47"/>
    </location>
</feature>
<accession>A0ABS4UMI2</accession>
<dbReference type="Gene3D" id="1.10.10.60">
    <property type="entry name" value="Homeodomain-like"/>
    <property type="match status" value="1"/>
</dbReference>
<evidence type="ECO:0000313" key="6">
    <source>
        <dbReference type="EMBL" id="MBP2352781.1"/>
    </source>
</evidence>
<dbReference type="RefSeq" id="WP_209695478.1">
    <property type="nucleotide sequence ID" value="NZ_BAAAVU010000014.1"/>
</dbReference>
<keyword evidence="1" id="KW-0805">Transcription regulation</keyword>
<organism evidence="6 7">
    <name type="scientific">Kribbella aluminosa</name>
    <dbReference type="NCBI Taxonomy" id="416017"/>
    <lineage>
        <taxon>Bacteria</taxon>
        <taxon>Bacillati</taxon>
        <taxon>Actinomycetota</taxon>
        <taxon>Actinomycetes</taxon>
        <taxon>Propionibacteriales</taxon>
        <taxon>Kribbellaceae</taxon>
        <taxon>Kribbella</taxon>
    </lineage>
</organism>
<dbReference type="InterPro" id="IPR009057">
    <property type="entry name" value="Homeodomain-like_sf"/>
</dbReference>
<keyword evidence="7" id="KW-1185">Reference proteome</keyword>
<evidence type="ECO:0000256" key="4">
    <source>
        <dbReference type="PROSITE-ProRule" id="PRU00335"/>
    </source>
</evidence>
<dbReference type="InterPro" id="IPR025996">
    <property type="entry name" value="MT1864/Rv1816-like_C"/>
</dbReference>